<proteinExistence type="predicted"/>
<dbReference type="Proteomes" id="UP000050761">
    <property type="component" value="Unassembled WGS sequence"/>
</dbReference>
<evidence type="ECO:0000313" key="4">
    <source>
        <dbReference type="Proteomes" id="UP000050761"/>
    </source>
</evidence>
<evidence type="ECO:0000259" key="2">
    <source>
        <dbReference type="Pfam" id="PF05585"/>
    </source>
</evidence>
<feature type="domain" description="DUF1758" evidence="2">
    <location>
        <begin position="300"/>
        <end position="353"/>
    </location>
</feature>
<dbReference type="OrthoDB" id="10518517at2759"/>
<gene>
    <name evidence="3" type="ORF">HPBE_LOCUS20011</name>
</gene>
<sequence>MSTQLRRQIRARRKPLKYAVELCEADLQSDVSPFINSSSHDTLLDYIETLHNHRETILTKLNKLEKLNDDWTKLMTANNEEINKAIEILEQIDTHEVLIMDFLAQEGIHYEAEQMSSSDQRQQNNEQQADDKNNTSFASQLHATSTPVQQKKDEMQHDGTNCSSSAFELIIVQPIANGHHLISAIITTIQHCVTKVRIVEGHQKKAPEGSSEHLRRDNMRTRNTARSPPSMPMNNPRHVNFSTDVTTSHSPNEESDVGRTNVHTSCVAVTHTTSASNTSDDYEQQINKDPTLLMCAKVTLVNPKDPIKQLRTVAFLDSGSSHSYITSDAAEHLDLDSVGKEITLHTFGSIKPASMPVAA</sequence>
<feature type="region of interest" description="Disordered" evidence="1">
    <location>
        <begin position="113"/>
        <end position="133"/>
    </location>
</feature>
<dbReference type="EMBL" id="UZAH01031792">
    <property type="protein sequence ID" value="VDP17861.1"/>
    <property type="molecule type" value="Genomic_DNA"/>
</dbReference>
<reference evidence="5" key="2">
    <citation type="submission" date="2019-09" db="UniProtKB">
        <authorList>
            <consortium name="WormBaseParasite"/>
        </authorList>
    </citation>
    <scope>IDENTIFICATION</scope>
</reference>
<dbReference type="InterPro" id="IPR008737">
    <property type="entry name" value="DUF1758"/>
</dbReference>
<organism evidence="4 5">
    <name type="scientific">Heligmosomoides polygyrus</name>
    <name type="common">Parasitic roundworm</name>
    <dbReference type="NCBI Taxonomy" id="6339"/>
    <lineage>
        <taxon>Eukaryota</taxon>
        <taxon>Metazoa</taxon>
        <taxon>Ecdysozoa</taxon>
        <taxon>Nematoda</taxon>
        <taxon>Chromadorea</taxon>
        <taxon>Rhabditida</taxon>
        <taxon>Rhabditina</taxon>
        <taxon>Rhabditomorpha</taxon>
        <taxon>Strongyloidea</taxon>
        <taxon>Heligmosomidae</taxon>
        <taxon>Heligmosomoides</taxon>
    </lineage>
</organism>
<accession>A0A183GCT7</accession>
<dbReference type="WBParaSite" id="HPBE_0002001201-mRNA-1">
    <property type="protein sequence ID" value="HPBE_0002001201-mRNA-1"/>
    <property type="gene ID" value="HPBE_0002001201"/>
</dbReference>
<keyword evidence="4" id="KW-1185">Reference proteome</keyword>
<dbReference type="AlphaFoldDB" id="A0A183GCT7"/>
<reference evidence="3 4" key="1">
    <citation type="submission" date="2018-11" db="EMBL/GenBank/DDBJ databases">
        <authorList>
            <consortium name="Pathogen Informatics"/>
        </authorList>
    </citation>
    <scope>NUCLEOTIDE SEQUENCE [LARGE SCALE GENOMIC DNA]</scope>
</reference>
<feature type="compositionally biased region" description="Polar residues" evidence="1">
    <location>
        <begin position="114"/>
        <end position="127"/>
    </location>
</feature>
<protein>
    <submittedName>
        <fullName evidence="5">DUF1758 domain-containing protein</fullName>
    </submittedName>
</protein>
<evidence type="ECO:0000313" key="3">
    <source>
        <dbReference type="EMBL" id="VDP17861.1"/>
    </source>
</evidence>
<name>A0A183GCT7_HELPZ</name>
<dbReference type="Pfam" id="PF05585">
    <property type="entry name" value="DUF1758"/>
    <property type="match status" value="1"/>
</dbReference>
<evidence type="ECO:0000256" key="1">
    <source>
        <dbReference type="SAM" id="MobiDB-lite"/>
    </source>
</evidence>
<evidence type="ECO:0000313" key="5">
    <source>
        <dbReference type="WBParaSite" id="HPBE_0002001201-mRNA-1"/>
    </source>
</evidence>
<accession>A0A3P8B602</accession>